<comment type="function">
    <text evidence="7">Plays a role in the regulation of phosphate uptake.</text>
</comment>
<dbReference type="InterPro" id="IPR028366">
    <property type="entry name" value="PhoU"/>
</dbReference>
<evidence type="ECO:0000313" key="10">
    <source>
        <dbReference type="Proteomes" id="UP000074294"/>
    </source>
</evidence>
<dbReference type="InterPro" id="IPR026022">
    <property type="entry name" value="PhoU_dom"/>
</dbReference>
<dbReference type="GO" id="GO:0030643">
    <property type="term" value="P:intracellular phosphate ion homeostasis"/>
    <property type="evidence" value="ECO:0007669"/>
    <property type="project" value="InterPro"/>
</dbReference>
<dbReference type="GO" id="GO:0005737">
    <property type="term" value="C:cytoplasm"/>
    <property type="evidence" value="ECO:0007669"/>
    <property type="project" value="UniProtKB-SubCell"/>
</dbReference>
<dbReference type="AlphaFoldDB" id="A0A147K0D4"/>
<keyword evidence="6 7" id="KW-0592">Phosphate transport</keyword>
<evidence type="ECO:0000313" key="9">
    <source>
        <dbReference type="EMBL" id="KUO42262.1"/>
    </source>
</evidence>
<proteinExistence type="inferred from homology"/>
<dbReference type="EMBL" id="LQMQ01000009">
    <property type="protein sequence ID" value="KUO42262.1"/>
    <property type="molecule type" value="Genomic_DNA"/>
</dbReference>
<dbReference type="SUPFAM" id="SSF109755">
    <property type="entry name" value="PhoU-like"/>
    <property type="match status" value="1"/>
</dbReference>
<dbReference type="FunFam" id="1.20.58.220:FF:000004">
    <property type="entry name" value="Phosphate-specific transport system accessory protein PhoU"/>
    <property type="match status" value="1"/>
</dbReference>
<dbReference type="PIRSF" id="PIRSF003107">
    <property type="entry name" value="PhoU"/>
    <property type="match status" value="1"/>
</dbReference>
<comment type="subcellular location">
    <subcellularLocation>
        <location evidence="1 7">Cytoplasm</location>
    </subcellularLocation>
</comment>
<evidence type="ECO:0000256" key="2">
    <source>
        <dbReference type="ARBA" id="ARBA00008107"/>
    </source>
</evidence>
<dbReference type="PANTHER" id="PTHR42930:SF3">
    <property type="entry name" value="PHOSPHATE-SPECIFIC TRANSPORT SYSTEM ACCESSORY PROTEIN PHOU"/>
    <property type="match status" value="1"/>
</dbReference>
<dbReference type="Proteomes" id="UP000074294">
    <property type="component" value="Unassembled WGS sequence"/>
</dbReference>
<feature type="domain" description="PhoU" evidence="8">
    <location>
        <begin position="123"/>
        <end position="208"/>
    </location>
</feature>
<accession>A0A147K0D4</accession>
<evidence type="ECO:0000256" key="3">
    <source>
        <dbReference type="ARBA" id="ARBA00011738"/>
    </source>
</evidence>
<evidence type="ECO:0000256" key="4">
    <source>
        <dbReference type="ARBA" id="ARBA00022448"/>
    </source>
</evidence>
<evidence type="ECO:0000256" key="1">
    <source>
        <dbReference type="ARBA" id="ARBA00004496"/>
    </source>
</evidence>
<dbReference type="Gene3D" id="1.20.58.220">
    <property type="entry name" value="Phosphate transport system protein phou homolog 2, domain 2"/>
    <property type="match status" value="2"/>
</dbReference>
<organism evidence="9 10">
    <name type="scientific">Hadarchaeum yellowstonense</name>
    <dbReference type="NCBI Taxonomy" id="1776334"/>
    <lineage>
        <taxon>Archaea</taxon>
        <taxon>Methanobacteriati</taxon>
        <taxon>Candidatus Hadarchaeota</taxon>
        <taxon>Candidatus Hadarchaeia</taxon>
        <taxon>Candidatus Hadarchaeales</taxon>
        <taxon>Candidatus Hadarchaeaceae</taxon>
        <taxon>Candidatus Hadarchaeum</taxon>
    </lineage>
</organism>
<dbReference type="GO" id="GO:0006817">
    <property type="term" value="P:phosphate ion transport"/>
    <property type="evidence" value="ECO:0007669"/>
    <property type="project" value="UniProtKB-KW"/>
</dbReference>
<dbReference type="NCBIfam" id="TIGR02135">
    <property type="entry name" value="phoU_full"/>
    <property type="match status" value="1"/>
</dbReference>
<reference evidence="9 10" key="1">
    <citation type="journal article" date="2016" name="Nat. Microbiol.">
        <title>Genomic inference of the metabolism of cosmopolitan subsurface Archaea, Hadesarchaea.</title>
        <authorList>
            <person name="Baker B.J."/>
            <person name="Saw J.H."/>
            <person name="Lind A.E."/>
            <person name="Lazar C.S."/>
            <person name="Hinrichs K.-U."/>
            <person name="Teske A.P."/>
            <person name="Ettema T.J."/>
        </authorList>
    </citation>
    <scope>NUCLEOTIDE SEQUENCE [LARGE SCALE GENOMIC DNA]</scope>
</reference>
<evidence type="ECO:0000259" key="8">
    <source>
        <dbReference type="Pfam" id="PF01895"/>
    </source>
</evidence>
<comment type="subunit">
    <text evidence="3 7">Homodimer.</text>
</comment>
<sequence length="220" mass="24791">MKLGTRKKLSEQLEDLKSKTMEMGALASTAVEKAVESLVKRNVRLAKKVIKEDDKIDDLEFEIENNCMHVIALQQPVAKDLRTIGTCLKIITDLERVGDRAVDIANITIEMAGRAPVKPLVDIPRMAELAVGMLRDSMRAFKEGNSSLAFELGKRDDEVDRLAHQVTRELFSYLVEDPKKISDAVRLMLVASFLERIADHATNIGERVIYMEKGERVRIN</sequence>
<comment type="caution">
    <text evidence="9">The sequence shown here is derived from an EMBL/GenBank/DDBJ whole genome shotgun (WGS) entry which is preliminary data.</text>
</comment>
<evidence type="ECO:0000256" key="7">
    <source>
        <dbReference type="PIRNR" id="PIRNR003107"/>
    </source>
</evidence>
<gene>
    <name evidence="9" type="ORF">APZ16_07230</name>
</gene>
<feature type="domain" description="PhoU" evidence="8">
    <location>
        <begin position="21"/>
        <end position="107"/>
    </location>
</feature>
<dbReference type="STRING" id="1776334.APZ16_07230"/>
<evidence type="ECO:0000256" key="6">
    <source>
        <dbReference type="ARBA" id="ARBA00022592"/>
    </source>
</evidence>
<protein>
    <recommendedName>
        <fullName evidence="7">Phosphate-specific transport system accessory protein PhoU</fullName>
    </recommendedName>
</protein>
<keyword evidence="5 7" id="KW-0963">Cytoplasm</keyword>
<dbReference type="GO" id="GO:0045936">
    <property type="term" value="P:negative regulation of phosphate metabolic process"/>
    <property type="evidence" value="ECO:0007669"/>
    <property type="project" value="InterPro"/>
</dbReference>
<keyword evidence="4 7" id="KW-0813">Transport</keyword>
<evidence type="ECO:0000256" key="5">
    <source>
        <dbReference type="ARBA" id="ARBA00022490"/>
    </source>
</evidence>
<dbReference type="PANTHER" id="PTHR42930">
    <property type="entry name" value="PHOSPHATE-SPECIFIC TRANSPORT SYSTEM ACCESSORY PROTEIN PHOU"/>
    <property type="match status" value="1"/>
</dbReference>
<name>A0A147K0D4_HADYE</name>
<comment type="similarity">
    <text evidence="2 7">Belongs to the PhoU family.</text>
</comment>
<dbReference type="Pfam" id="PF01895">
    <property type="entry name" value="PhoU"/>
    <property type="match status" value="2"/>
</dbReference>
<dbReference type="InterPro" id="IPR038078">
    <property type="entry name" value="PhoU-like_sf"/>
</dbReference>